<reference evidence="2 3" key="1">
    <citation type="submission" date="2021-06" db="EMBL/GenBank/DDBJ databases">
        <title>Actinomycetes sequencing.</title>
        <authorList>
            <person name="Shan Q."/>
        </authorList>
    </citation>
    <scope>NUCLEOTIDE SEQUENCE [LARGE SCALE GENOMIC DNA]</scope>
    <source>
        <strain evidence="2 3">NEAU-G5</strain>
    </source>
</reference>
<dbReference type="RefSeq" id="WP_215922858.1">
    <property type="nucleotide sequence ID" value="NZ_JAHKNI010000016.1"/>
</dbReference>
<keyword evidence="3" id="KW-1185">Reference proteome</keyword>
<dbReference type="EMBL" id="JAHKNI010000016">
    <property type="protein sequence ID" value="MBU3066792.1"/>
    <property type="molecule type" value="Genomic_DNA"/>
</dbReference>
<feature type="chain" id="PRO_5047330488" evidence="1">
    <location>
        <begin position="35"/>
        <end position="183"/>
    </location>
</feature>
<feature type="signal peptide" evidence="1">
    <location>
        <begin position="1"/>
        <end position="34"/>
    </location>
</feature>
<protein>
    <submittedName>
        <fullName evidence="2">Lytic transglycosylase domain-containing protein</fullName>
    </submittedName>
</protein>
<dbReference type="SUPFAM" id="SSF53955">
    <property type="entry name" value="Lysozyme-like"/>
    <property type="match status" value="1"/>
</dbReference>
<proteinExistence type="predicted"/>
<keyword evidence="1" id="KW-0732">Signal</keyword>
<sequence>MSIQRPSRLTAELLCTAALSISALTLCATPPARADCTVLCADEVAPTAATGSAATGSASGSASGSATGSARLGPNLTGMGLGLILPLTSITPRAVALMIVPTGEFPSFDQVITHESSWNVVAVNPKTGAYGLGQALPPEKMAGYGLDWRYNAATQIRWAYDYMCERYGSPDGAWAFWQLHHWY</sequence>
<comment type="caution">
    <text evidence="2">The sequence shown here is derived from an EMBL/GenBank/DDBJ whole genome shotgun (WGS) entry which is preliminary data.</text>
</comment>
<accession>A0ABS6B912</accession>
<organism evidence="2 3">
    <name type="scientific">Nocardia albiluteola</name>
    <dbReference type="NCBI Taxonomy" id="2842303"/>
    <lineage>
        <taxon>Bacteria</taxon>
        <taxon>Bacillati</taxon>
        <taxon>Actinomycetota</taxon>
        <taxon>Actinomycetes</taxon>
        <taxon>Mycobacteriales</taxon>
        <taxon>Nocardiaceae</taxon>
        <taxon>Nocardia</taxon>
    </lineage>
</organism>
<dbReference type="Gene3D" id="1.10.530.10">
    <property type="match status" value="1"/>
</dbReference>
<name>A0ABS6B912_9NOCA</name>
<dbReference type="Proteomes" id="UP000733379">
    <property type="component" value="Unassembled WGS sequence"/>
</dbReference>
<evidence type="ECO:0000313" key="2">
    <source>
        <dbReference type="EMBL" id="MBU3066792.1"/>
    </source>
</evidence>
<gene>
    <name evidence="2" type="ORF">KO481_35400</name>
</gene>
<dbReference type="InterPro" id="IPR023346">
    <property type="entry name" value="Lysozyme-like_dom_sf"/>
</dbReference>
<evidence type="ECO:0000256" key="1">
    <source>
        <dbReference type="SAM" id="SignalP"/>
    </source>
</evidence>
<evidence type="ECO:0000313" key="3">
    <source>
        <dbReference type="Proteomes" id="UP000733379"/>
    </source>
</evidence>